<evidence type="ECO:0000313" key="6">
    <source>
        <dbReference type="EMBL" id="MBL4916720.1"/>
    </source>
</evidence>
<reference evidence="6" key="1">
    <citation type="submission" date="2021-01" db="EMBL/GenBank/DDBJ databases">
        <title>Tabrizicola alba sp. nov. a motile alkaliphilic bacterium isolated from a soda lake.</title>
        <authorList>
            <person name="Szuroczki S."/>
            <person name="Abbaszade G."/>
            <person name="Schumann P."/>
            <person name="Toth E."/>
        </authorList>
    </citation>
    <scope>NUCLEOTIDE SEQUENCE</scope>
    <source>
        <strain evidence="6">DMG-N-6</strain>
    </source>
</reference>
<evidence type="ECO:0000256" key="2">
    <source>
        <dbReference type="ARBA" id="ARBA00022448"/>
    </source>
</evidence>
<proteinExistence type="inferred from homology"/>
<dbReference type="InterPro" id="IPR013611">
    <property type="entry name" value="Transp-assoc_OB_typ2"/>
</dbReference>
<dbReference type="GO" id="GO:0140359">
    <property type="term" value="F:ABC-type transporter activity"/>
    <property type="evidence" value="ECO:0007669"/>
    <property type="project" value="InterPro"/>
</dbReference>
<dbReference type="Proteomes" id="UP000648908">
    <property type="component" value="Unassembled WGS sequence"/>
</dbReference>
<evidence type="ECO:0000256" key="4">
    <source>
        <dbReference type="ARBA" id="ARBA00022840"/>
    </source>
</evidence>
<sequence length="367" mass="39689">MATVTIRNLVKRYREAEVLHGINLDIADGEFVVLVGPSGCGKSTTLRMIAGLEDISGGEVLIGDRVVNQLEPKERNIAMVFQNYAIYPHMTIYKNISFGLRTARLPAAEKDRRIRAVAEQLELTPYLDRKPGQLSGGQRQRVAIGRAIIRDPAVFLFDEPLSNLDAQLRAQTRLEIKKLHQRLGSTIIFVTHDQVEAMTLADRIVIMRDGHIQQIGTPTEVYDHPANTFVARFIGSPSMNLLPGAVTADGGLALDGNGPIAHPAARGLAPGSRVLLGVRADDLRVQSHTGATDKAPGLQLSGRVSVVEPLGPDMLVYLDAGLDAGTQQVIAKADTRQTLRPGDEVTLTAAPETLHLFDEQSGKAVAV</sequence>
<dbReference type="GO" id="GO:0005524">
    <property type="term" value="F:ATP binding"/>
    <property type="evidence" value="ECO:0007669"/>
    <property type="project" value="UniProtKB-KW"/>
</dbReference>
<evidence type="ECO:0000256" key="3">
    <source>
        <dbReference type="ARBA" id="ARBA00022741"/>
    </source>
</evidence>
<organism evidence="6 7">
    <name type="scientific">Szabonella alba</name>
    <dbReference type="NCBI Taxonomy" id="2804194"/>
    <lineage>
        <taxon>Bacteria</taxon>
        <taxon>Pseudomonadati</taxon>
        <taxon>Pseudomonadota</taxon>
        <taxon>Alphaproteobacteria</taxon>
        <taxon>Rhodobacterales</taxon>
        <taxon>Paracoccaceae</taxon>
        <taxon>Szabonella</taxon>
    </lineage>
</organism>
<dbReference type="InterPro" id="IPR008995">
    <property type="entry name" value="Mo/tungstate-bd_C_term_dom"/>
</dbReference>
<gene>
    <name evidence="6" type="primary">ugpC</name>
    <name evidence="6" type="ORF">JL811_05745</name>
</gene>
<evidence type="ECO:0000259" key="5">
    <source>
        <dbReference type="PROSITE" id="PS50893"/>
    </source>
</evidence>
<keyword evidence="4 6" id="KW-0067">ATP-binding</keyword>
<dbReference type="PANTHER" id="PTHR43875:SF1">
    <property type="entry name" value="OSMOPROTECTIVE COMPOUNDS UPTAKE ATP-BINDING PROTEIN GGTA"/>
    <property type="match status" value="1"/>
</dbReference>
<dbReference type="SMART" id="SM00382">
    <property type="entry name" value="AAA"/>
    <property type="match status" value="1"/>
</dbReference>
<keyword evidence="3" id="KW-0547">Nucleotide-binding</keyword>
<dbReference type="Gene3D" id="2.40.50.100">
    <property type="match status" value="1"/>
</dbReference>
<dbReference type="SUPFAM" id="SSF52540">
    <property type="entry name" value="P-loop containing nucleoside triphosphate hydrolases"/>
    <property type="match status" value="1"/>
</dbReference>
<dbReference type="CDD" id="cd03301">
    <property type="entry name" value="ABC_MalK_N"/>
    <property type="match status" value="1"/>
</dbReference>
<dbReference type="InterPro" id="IPR003439">
    <property type="entry name" value="ABC_transporter-like_ATP-bd"/>
</dbReference>
<dbReference type="Pfam" id="PF08402">
    <property type="entry name" value="TOBE_2"/>
    <property type="match status" value="1"/>
</dbReference>
<feature type="domain" description="ABC transporter" evidence="5">
    <location>
        <begin position="4"/>
        <end position="234"/>
    </location>
</feature>
<dbReference type="GO" id="GO:0016887">
    <property type="term" value="F:ATP hydrolysis activity"/>
    <property type="evidence" value="ECO:0007669"/>
    <property type="project" value="InterPro"/>
</dbReference>
<dbReference type="GO" id="GO:0008643">
    <property type="term" value="P:carbohydrate transport"/>
    <property type="evidence" value="ECO:0007669"/>
    <property type="project" value="InterPro"/>
</dbReference>
<comment type="similarity">
    <text evidence="1">Belongs to the ABC transporter superfamily.</text>
</comment>
<dbReference type="InterPro" id="IPR017871">
    <property type="entry name" value="ABC_transporter-like_CS"/>
</dbReference>
<dbReference type="PANTHER" id="PTHR43875">
    <property type="entry name" value="MALTODEXTRIN IMPORT ATP-BINDING PROTEIN MSMX"/>
    <property type="match status" value="1"/>
</dbReference>
<evidence type="ECO:0000313" key="7">
    <source>
        <dbReference type="Proteomes" id="UP000648908"/>
    </source>
</evidence>
<dbReference type="Pfam" id="PF00005">
    <property type="entry name" value="ABC_tran"/>
    <property type="match status" value="1"/>
</dbReference>
<evidence type="ECO:0000256" key="1">
    <source>
        <dbReference type="ARBA" id="ARBA00005417"/>
    </source>
</evidence>
<dbReference type="Gene3D" id="2.40.50.140">
    <property type="entry name" value="Nucleic acid-binding proteins"/>
    <property type="match status" value="1"/>
</dbReference>
<accession>A0A8K0VCP3</accession>
<protein>
    <submittedName>
        <fullName evidence="6">sn-glycerol-3-phosphate ABC transporter ATP-binding protein UgpC</fullName>
    </submittedName>
</protein>
<dbReference type="InterPro" id="IPR027417">
    <property type="entry name" value="P-loop_NTPase"/>
</dbReference>
<dbReference type="InterPro" id="IPR015855">
    <property type="entry name" value="ABC_transpr_MalK-like"/>
</dbReference>
<dbReference type="PROSITE" id="PS50893">
    <property type="entry name" value="ABC_TRANSPORTER_2"/>
    <property type="match status" value="1"/>
</dbReference>
<dbReference type="GO" id="GO:0055052">
    <property type="term" value="C:ATP-binding cassette (ABC) transporter complex, substrate-binding subunit-containing"/>
    <property type="evidence" value="ECO:0007669"/>
    <property type="project" value="TreeGrafter"/>
</dbReference>
<name>A0A8K0VCP3_9RHOB</name>
<dbReference type="AlphaFoldDB" id="A0A8K0VCP3"/>
<dbReference type="RefSeq" id="WP_202687536.1">
    <property type="nucleotide sequence ID" value="NZ_JAESVN010000002.1"/>
</dbReference>
<dbReference type="PROSITE" id="PS00211">
    <property type="entry name" value="ABC_TRANSPORTER_1"/>
    <property type="match status" value="1"/>
</dbReference>
<dbReference type="NCBIfam" id="NF008653">
    <property type="entry name" value="PRK11650.1"/>
    <property type="match status" value="1"/>
</dbReference>
<comment type="caution">
    <text evidence="6">The sequence shown here is derived from an EMBL/GenBank/DDBJ whole genome shotgun (WGS) entry which is preliminary data.</text>
</comment>
<dbReference type="InterPro" id="IPR047641">
    <property type="entry name" value="ABC_transpr_MalK/UgpC-like"/>
</dbReference>
<dbReference type="InterPro" id="IPR003593">
    <property type="entry name" value="AAA+_ATPase"/>
</dbReference>
<dbReference type="EMBL" id="JAESVN010000002">
    <property type="protein sequence ID" value="MBL4916720.1"/>
    <property type="molecule type" value="Genomic_DNA"/>
</dbReference>
<dbReference type="InterPro" id="IPR012340">
    <property type="entry name" value="NA-bd_OB-fold"/>
</dbReference>
<keyword evidence="2" id="KW-0813">Transport</keyword>
<keyword evidence="7" id="KW-1185">Reference proteome</keyword>
<dbReference type="FunFam" id="3.40.50.300:FF:000042">
    <property type="entry name" value="Maltose/maltodextrin ABC transporter, ATP-binding protein"/>
    <property type="match status" value="1"/>
</dbReference>
<dbReference type="Gene3D" id="3.40.50.300">
    <property type="entry name" value="P-loop containing nucleotide triphosphate hydrolases"/>
    <property type="match status" value="1"/>
</dbReference>
<dbReference type="SUPFAM" id="SSF50331">
    <property type="entry name" value="MOP-like"/>
    <property type="match status" value="1"/>
</dbReference>